<dbReference type="Pfam" id="PF07609">
    <property type="entry name" value="DUF1572"/>
    <property type="match status" value="1"/>
</dbReference>
<keyword evidence="2" id="KW-1185">Reference proteome</keyword>
<organism evidence="1 2">
    <name type="scientific">Tenacibaculum todarodis</name>
    <dbReference type="NCBI Taxonomy" id="1850252"/>
    <lineage>
        <taxon>Bacteria</taxon>
        <taxon>Pseudomonadati</taxon>
        <taxon>Bacteroidota</taxon>
        <taxon>Flavobacteriia</taxon>
        <taxon>Flavobacteriales</taxon>
        <taxon>Flavobacteriaceae</taxon>
        <taxon>Tenacibaculum</taxon>
    </lineage>
</organism>
<evidence type="ECO:0000313" key="1">
    <source>
        <dbReference type="EMBL" id="APG65179.1"/>
    </source>
</evidence>
<dbReference type="STRING" id="1850252.LPB136_07395"/>
<evidence type="ECO:0000313" key="2">
    <source>
        <dbReference type="Proteomes" id="UP000181898"/>
    </source>
</evidence>
<dbReference type="AlphaFoldDB" id="A0A1L3JJ95"/>
<gene>
    <name evidence="1" type="ORF">LPB136_07395</name>
</gene>
<dbReference type="Gene3D" id="1.20.120.450">
    <property type="entry name" value="dinb family like domain"/>
    <property type="match status" value="1"/>
</dbReference>
<dbReference type="SUPFAM" id="SSF109854">
    <property type="entry name" value="DinB/YfiT-like putative metalloenzymes"/>
    <property type="match status" value="1"/>
</dbReference>
<proteinExistence type="predicted"/>
<dbReference type="InterPro" id="IPR011466">
    <property type="entry name" value="DUF1572"/>
</dbReference>
<dbReference type="Proteomes" id="UP000181898">
    <property type="component" value="Chromosome"/>
</dbReference>
<reference evidence="1 2" key="1">
    <citation type="submission" date="2016-11" db="EMBL/GenBank/DDBJ databases">
        <title>Tenacibaculum sp. LPB0136, isolated from marine environment.</title>
        <authorList>
            <person name="Kim E."/>
            <person name="Yi H."/>
        </authorList>
    </citation>
    <scope>NUCLEOTIDE SEQUENCE [LARGE SCALE GENOMIC DNA]</scope>
    <source>
        <strain evidence="1 2">LPB0136</strain>
    </source>
</reference>
<name>A0A1L3JJ95_9FLAO</name>
<dbReference type="InterPro" id="IPR034660">
    <property type="entry name" value="DinB/YfiT-like"/>
</dbReference>
<dbReference type="EMBL" id="CP018155">
    <property type="protein sequence ID" value="APG65179.1"/>
    <property type="molecule type" value="Genomic_DNA"/>
</dbReference>
<protein>
    <submittedName>
        <fullName evidence="1">DinB superfamily protein</fullName>
    </submittedName>
</protein>
<accession>A0A1L3JJ95</accession>
<sequence>MILIIETLNKDEIITFFERDLNRLTAELELYKKEENMWLTEKHISNSAGNLTLHIIGNLHTFIGKEIGKTNYVRNRPLEFNQKNVSRLVLIESIKNTLKMIKKALSPLSEEDLKKDYTLLKFSKTESVEYLLVHLTTHLTYHLGQINYHRRLIDK</sequence>
<dbReference type="KEGG" id="ten:LPB136_07395"/>